<dbReference type="AlphaFoldDB" id="A0A0P7B2Y8"/>
<dbReference type="GO" id="GO:0008270">
    <property type="term" value="F:zinc ion binding"/>
    <property type="evidence" value="ECO:0007669"/>
    <property type="project" value="UniProtKB-KW"/>
</dbReference>
<name>A0A0P7B2Y8_9HYPO</name>
<keyword evidence="1" id="KW-0862">Zinc</keyword>
<dbReference type="EMBL" id="LKCW01000282">
    <property type="protein sequence ID" value="KPM35006.1"/>
    <property type="molecule type" value="Genomic_DNA"/>
</dbReference>
<comment type="caution">
    <text evidence="3">The sequence shown here is derived from an EMBL/GenBank/DDBJ whole genome shotgun (WGS) entry which is preliminary data.</text>
</comment>
<dbReference type="STRING" id="78410.A0A0P7B2Y8"/>
<protein>
    <recommendedName>
        <fullName evidence="2">C2H2-type domain-containing protein</fullName>
    </recommendedName>
</protein>
<keyword evidence="1" id="KW-0479">Metal-binding</keyword>
<dbReference type="SMART" id="SM00355">
    <property type="entry name" value="ZnF_C2H2"/>
    <property type="match status" value="3"/>
</dbReference>
<evidence type="ECO:0000313" key="4">
    <source>
        <dbReference type="Proteomes" id="UP000050424"/>
    </source>
</evidence>
<organism evidence="3 4">
    <name type="scientific">Neonectria ditissima</name>
    <dbReference type="NCBI Taxonomy" id="78410"/>
    <lineage>
        <taxon>Eukaryota</taxon>
        <taxon>Fungi</taxon>
        <taxon>Dikarya</taxon>
        <taxon>Ascomycota</taxon>
        <taxon>Pezizomycotina</taxon>
        <taxon>Sordariomycetes</taxon>
        <taxon>Hypocreomycetidae</taxon>
        <taxon>Hypocreales</taxon>
        <taxon>Nectriaceae</taxon>
        <taxon>Neonectria</taxon>
    </lineage>
</organism>
<dbReference type="OrthoDB" id="4935235at2759"/>
<evidence type="ECO:0000313" key="3">
    <source>
        <dbReference type="EMBL" id="KPM35006.1"/>
    </source>
</evidence>
<dbReference type="InterPro" id="IPR013087">
    <property type="entry name" value="Znf_C2H2_type"/>
</dbReference>
<keyword evidence="4" id="KW-1185">Reference proteome</keyword>
<feature type="domain" description="C2H2-type" evidence="2">
    <location>
        <begin position="422"/>
        <end position="449"/>
    </location>
</feature>
<dbReference type="PROSITE" id="PS50157">
    <property type="entry name" value="ZINC_FINGER_C2H2_2"/>
    <property type="match status" value="1"/>
</dbReference>
<reference evidence="3 4" key="1">
    <citation type="submission" date="2015-09" db="EMBL/GenBank/DDBJ databases">
        <title>Draft genome of a European isolate of the apple canker pathogen Neonectria ditissima.</title>
        <authorList>
            <person name="Gomez-Cortecero A."/>
            <person name="Harrison R.J."/>
            <person name="Armitage A.D."/>
        </authorList>
    </citation>
    <scope>NUCLEOTIDE SEQUENCE [LARGE SCALE GENOMIC DNA]</scope>
    <source>
        <strain evidence="3 4">R09/05</strain>
    </source>
</reference>
<sequence>MGGWRPQILMEILYRQISFAIVRDPNNHSKTKLVTTITIEQNKRDKNKARTAQNEFMSFSVTIVPQPLLCVASLLVARAIKDKAFQVPFESLEDLLRQPHLDGVDYVPLAWREDILDEKIVPLKYHPFWGLWNRTFFVSGAREKMRPYSMRVGAGQRLAFENHISEDSDLFQFLQNACLGRDQNAPVYPSYDDLKGFELRQDIQDLRKKYANTVAQQSSACPEAGRISARISWIIDSLSDLRVEELRKEYFRTADSLRSQGLDTKAARDAISTSNPRQSYSSGNSIDAATIGRLLLDIGDQKPENATIVFSGMAVAFLRGHPLPTDTHTDALRSNERTKADGHHCLLCNLSLSNAGSLTRHTKRKHQSMLAKPFPCPECRRLGREFTVAAGGSFWTSHVIHCHGKANAPIFRSVMQKAPEKVECLLCNKTFARGTGLSLHFTKHHVLRGHLDNSFSCPACEMKIENQTDWVSHLKAKHPMNAVLQRSRAKAAASRALQKGMQPSVDILEATACSAAVSELNTPAHLSSRTSVIVYCDQKVEENAFSPEAIEWGEWDSAASLDPHANEEFWVEGWD</sequence>
<dbReference type="Proteomes" id="UP000050424">
    <property type="component" value="Unassembled WGS sequence"/>
</dbReference>
<evidence type="ECO:0000259" key="2">
    <source>
        <dbReference type="PROSITE" id="PS50157"/>
    </source>
</evidence>
<dbReference type="PANTHER" id="PTHR37535">
    <property type="entry name" value="FLUG DOMAIN PROTEIN"/>
    <property type="match status" value="1"/>
</dbReference>
<gene>
    <name evidence="3" type="ORF">AK830_g11561</name>
</gene>
<dbReference type="PANTHER" id="PTHR37535:SF3">
    <property type="entry name" value="FLUG DOMAIN-CONTAINING PROTEIN"/>
    <property type="match status" value="1"/>
</dbReference>
<evidence type="ECO:0000256" key="1">
    <source>
        <dbReference type="PROSITE-ProRule" id="PRU00042"/>
    </source>
</evidence>
<accession>A0A0P7B2Y8</accession>
<dbReference type="PROSITE" id="PS00028">
    <property type="entry name" value="ZINC_FINGER_C2H2_1"/>
    <property type="match status" value="3"/>
</dbReference>
<dbReference type="InterPro" id="IPR021842">
    <property type="entry name" value="DUF3435"/>
</dbReference>
<dbReference type="Pfam" id="PF11917">
    <property type="entry name" value="DUF3435"/>
    <property type="match status" value="1"/>
</dbReference>
<proteinExistence type="predicted"/>
<dbReference type="Gene3D" id="3.30.160.60">
    <property type="entry name" value="Classic Zinc Finger"/>
    <property type="match status" value="2"/>
</dbReference>
<keyword evidence="1" id="KW-0863">Zinc-finger</keyword>